<sequence>MLCVETHTTPGQSVELVANEDPNNWYPSSEVEARLEVSCVQCVACRHITRLQRSPPYSREGGELLGRFLFYMKNGEGGR</sequence>
<dbReference type="EMBL" id="MTKT01003953">
    <property type="protein sequence ID" value="OWM73368.1"/>
    <property type="molecule type" value="Genomic_DNA"/>
</dbReference>
<evidence type="ECO:0000313" key="1">
    <source>
        <dbReference type="EMBL" id="OWM73368.1"/>
    </source>
</evidence>
<name>A0A218WLJ0_PUNGR</name>
<reference evidence="2" key="1">
    <citation type="journal article" date="2017" name="Plant J.">
        <title>The pomegranate (Punica granatum L.) genome and the genomics of punicalagin biosynthesis.</title>
        <authorList>
            <person name="Qin G."/>
            <person name="Xu C."/>
            <person name="Ming R."/>
            <person name="Tang H."/>
            <person name="Guyot R."/>
            <person name="Kramer E.M."/>
            <person name="Hu Y."/>
            <person name="Yi X."/>
            <person name="Qi Y."/>
            <person name="Xu X."/>
            <person name="Gao Z."/>
            <person name="Pan H."/>
            <person name="Jian J."/>
            <person name="Tian Y."/>
            <person name="Yue Z."/>
            <person name="Xu Y."/>
        </authorList>
    </citation>
    <scope>NUCLEOTIDE SEQUENCE [LARGE SCALE GENOMIC DNA]</scope>
    <source>
        <strain evidence="2">cv. Dabenzi</strain>
    </source>
</reference>
<dbReference type="AlphaFoldDB" id="A0A218WLJ0"/>
<dbReference type="Proteomes" id="UP000197138">
    <property type="component" value="Unassembled WGS sequence"/>
</dbReference>
<proteinExistence type="predicted"/>
<evidence type="ECO:0000313" key="2">
    <source>
        <dbReference type="Proteomes" id="UP000197138"/>
    </source>
</evidence>
<organism evidence="1 2">
    <name type="scientific">Punica granatum</name>
    <name type="common">Pomegranate</name>
    <dbReference type="NCBI Taxonomy" id="22663"/>
    <lineage>
        <taxon>Eukaryota</taxon>
        <taxon>Viridiplantae</taxon>
        <taxon>Streptophyta</taxon>
        <taxon>Embryophyta</taxon>
        <taxon>Tracheophyta</taxon>
        <taxon>Spermatophyta</taxon>
        <taxon>Magnoliopsida</taxon>
        <taxon>eudicotyledons</taxon>
        <taxon>Gunneridae</taxon>
        <taxon>Pentapetalae</taxon>
        <taxon>rosids</taxon>
        <taxon>malvids</taxon>
        <taxon>Myrtales</taxon>
        <taxon>Lythraceae</taxon>
        <taxon>Punica</taxon>
    </lineage>
</organism>
<comment type="caution">
    <text evidence="1">The sequence shown here is derived from an EMBL/GenBank/DDBJ whole genome shotgun (WGS) entry which is preliminary data.</text>
</comment>
<accession>A0A218WLJ0</accession>
<protein>
    <submittedName>
        <fullName evidence="1">Uncharacterized protein</fullName>
    </submittedName>
</protein>
<gene>
    <name evidence="1" type="ORF">CDL15_Pgr001482</name>
</gene>